<sequence length="204" mass="22421">MASPINFNFPYFSPPPPHQPFQPPPPPYHPTSPPPPPPHNPVSPPPPPHHPITPPPPHVHPPPPPHVRPPPPAPLPPAPSPSNHTVIIIVFVSCGGVFFLAFLAAALFCFLKKKKKKKTVKEMDRVHVDEHLKVKEAIVPGPDGPRAVLLEIEDDIHIDHEDIIKTQKTEKGSNLHSTLQNLKDIEEGTKASSSSNHHQLEHKA</sequence>
<dbReference type="PRINTS" id="PR01217">
    <property type="entry name" value="PRICHEXTENSN"/>
</dbReference>
<dbReference type="RefSeq" id="XP_016693758.2">
    <property type="nucleotide sequence ID" value="XM_016838269.2"/>
</dbReference>
<reference evidence="4" key="2">
    <citation type="submission" date="2025-08" db="UniProtKB">
        <authorList>
            <consortium name="RefSeq"/>
        </authorList>
    </citation>
    <scope>IDENTIFICATION</scope>
</reference>
<keyword evidence="2" id="KW-0472">Membrane</keyword>
<dbReference type="PaxDb" id="3635-A0A1U8JYD4"/>
<dbReference type="AlphaFoldDB" id="A0A1U8JYD4"/>
<dbReference type="STRING" id="3635.A0A1U8JYD4"/>
<dbReference type="GO" id="GO:0009834">
    <property type="term" value="P:plant-type secondary cell wall biogenesis"/>
    <property type="evidence" value="ECO:0007669"/>
    <property type="project" value="InterPro"/>
</dbReference>
<dbReference type="Proteomes" id="UP000818029">
    <property type="component" value="Chromosome D02"/>
</dbReference>
<evidence type="ECO:0000256" key="1">
    <source>
        <dbReference type="SAM" id="MobiDB-lite"/>
    </source>
</evidence>
<organism evidence="3 4">
    <name type="scientific">Gossypium hirsutum</name>
    <name type="common">Upland cotton</name>
    <name type="synonym">Gossypium mexicanum</name>
    <dbReference type="NCBI Taxonomy" id="3635"/>
    <lineage>
        <taxon>Eukaryota</taxon>
        <taxon>Viridiplantae</taxon>
        <taxon>Streptophyta</taxon>
        <taxon>Embryophyta</taxon>
        <taxon>Tracheophyta</taxon>
        <taxon>Spermatophyta</taxon>
        <taxon>Magnoliopsida</taxon>
        <taxon>eudicotyledons</taxon>
        <taxon>Gunneridae</taxon>
        <taxon>Pentapetalae</taxon>
        <taxon>rosids</taxon>
        <taxon>malvids</taxon>
        <taxon>Malvales</taxon>
        <taxon>Malvaceae</taxon>
        <taxon>Malvoideae</taxon>
        <taxon>Gossypium</taxon>
    </lineage>
</organism>
<accession>A0A1U8JYD4</accession>
<reference evidence="3" key="1">
    <citation type="journal article" date="2020" name="Nat. Genet.">
        <title>Genomic diversifications of five Gossypium allopolyploid species and their impact on cotton improvement.</title>
        <authorList>
            <person name="Chen Z.J."/>
            <person name="Sreedasyam A."/>
            <person name="Ando A."/>
            <person name="Song Q."/>
            <person name="De Santiago L.M."/>
            <person name="Hulse-Kemp A.M."/>
            <person name="Ding M."/>
            <person name="Ye W."/>
            <person name="Kirkbride R.C."/>
            <person name="Jenkins J."/>
            <person name="Plott C."/>
            <person name="Lovell J."/>
            <person name="Lin Y.M."/>
            <person name="Vaughn R."/>
            <person name="Liu B."/>
            <person name="Simpson S."/>
            <person name="Scheffler B.E."/>
            <person name="Wen L."/>
            <person name="Saski C.A."/>
            <person name="Grover C.E."/>
            <person name="Hu G."/>
            <person name="Conover J.L."/>
            <person name="Carlson J.W."/>
            <person name="Shu S."/>
            <person name="Boston L.B."/>
            <person name="Williams M."/>
            <person name="Peterson D.G."/>
            <person name="McGee K."/>
            <person name="Jones D.C."/>
            <person name="Wendel J.F."/>
            <person name="Stelly D.M."/>
            <person name="Grimwood J."/>
            <person name="Schmutz J."/>
        </authorList>
    </citation>
    <scope>NUCLEOTIDE SEQUENCE [LARGE SCALE GENOMIC DNA]</scope>
    <source>
        <strain evidence="3">cv. TM-1</strain>
    </source>
</reference>
<dbReference type="GeneID" id="107910432"/>
<feature type="region of interest" description="Disordered" evidence="1">
    <location>
        <begin position="1"/>
        <end position="77"/>
    </location>
</feature>
<name>A0A1U8JYD4_GOSHI</name>
<keyword evidence="3" id="KW-1185">Reference proteome</keyword>
<proteinExistence type="predicted"/>
<dbReference type="PANTHER" id="PTHR35697">
    <property type="entry name" value="OS08G0108300 PROTEIN"/>
    <property type="match status" value="1"/>
</dbReference>
<feature type="transmembrane region" description="Helical" evidence="2">
    <location>
        <begin position="86"/>
        <end position="111"/>
    </location>
</feature>
<gene>
    <name evidence="4" type="primary">LOC107910432</name>
</gene>
<evidence type="ECO:0000313" key="3">
    <source>
        <dbReference type="Proteomes" id="UP000818029"/>
    </source>
</evidence>
<keyword evidence="2" id="KW-0812">Transmembrane</keyword>
<dbReference type="PANTHER" id="PTHR35697:SF10">
    <property type="entry name" value="PROTEIN TRACHEARY ELEMENT DIFFERENTIATION-RELATED 6"/>
    <property type="match status" value="1"/>
</dbReference>
<evidence type="ECO:0000256" key="2">
    <source>
        <dbReference type="SAM" id="Phobius"/>
    </source>
</evidence>
<dbReference type="InterPro" id="IPR044950">
    <property type="entry name" value="TED6/7"/>
</dbReference>
<dbReference type="KEGG" id="ghi:107910432"/>
<keyword evidence="2" id="KW-1133">Transmembrane helix</keyword>
<dbReference type="SUPFAM" id="SSF81995">
    <property type="entry name" value="beta-sandwich domain of Sec23/24"/>
    <property type="match status" value="1"/>
</dbReference>
<protein>
    <submittedName>
        <fullName evidence="4">Protein TRACHEARY ELEMENT DIFFERENTIATION-RELATED 7A</fullName>
    </submittedName>
</protein>
<evidence type="ECO:0000313" key="4">
    <source>
        <dbReference type="RefSeq" id="XP_016693758.2"/>
    </source>
</evidence>
<feature type="compositionally biased region" description="Pro residues" evidence="1">
    <location>
        <begin position="12"/>
        <end position="77"/>
    </location>
</feature>